<evidence type="ECO:0008006" key="3">
    <source>
        <dbReference type="Google" id="ProtNLM"/>
    </source>
</evidence>
<dbReference type="Gene3D" id="2.30.130.30">
    <property type="entry name" value="Hypothetical protein"/>
    <property type="match status" value="1"/>
</dbReference>
<dbReference type="HOGENOM" id="CLU_151711_0_0_2"/>
<dbReference type="EnsemblBacteria" id="ACB07455">
    <property type="protein sequence ID" value="ACB07455"/>
    <property type="gene ID" value="Kcr_0704"/>
</dbReference>
<gene>
    <name evidence="1" type="ordered locus">Kcr_0704</name>
</gene>
<dbReference type="InterPro" id="IPR007176">
    <property type="entry name" value="DUF365"/>
</dbReference>
<evidence type="ECO:0000313" key="2">
    <source>
        <dbReference type="Proteomes" id="UP000001686"/>
    </source>
</evidence>
<dbReference type="RefSeq" id="WP_012309352.1">
    <property type="nucleotide sequence ID" value="NC_010482.1"/>
</dbReference>
<dbReference type="GeneID" id="6093986"/>
<dbReference type="EMBL" id="CP000968">
    <property type="protein sequence ID" value="ACB07455.1"/>
    <property type="molecule type" value="Genomic_DNA"/>
</dbReference>
<dbReference type="Pfam" id="PF04033">
    <property type="entry name" value="DUF365"/>
    <property type="match status" value="1"/>
</dbReference>
<dbReference type="Proteomes" id="UP000001686">
    <property type="component" value="Chromosome"/>
</dbReference>
<organism evidence="1 2">
    <name type="scientific">Korarchaeum cryptofilum (strain OPF8)</name>
    <dbReference type="NCBI Taxonomy" id="374847"/>
    <lineage>
        <taxon>Archaea</taxon>
        <taxon>Thermoproteota</taxon>
        <taxon>Candidatus Korarchaeia</taxon>
        <taxon>Candidatus Korarchaeales</taxon>
        <taxon>Candidatus Korarchaeaceae</taxon>
        <taxon>Candidatus Korarchaeum</taxon>
    </lineage>
</organism>
<dbReference type="OrthoDB" id="68955at2157"/>
<name>B1L4S6_KORCO</name>
<sequence length="145" mass="16862">MSEIIGVIYPVPSNLLQRIFSGKDVFIKHPTCFKQLKPGHKVLFYASHEIRGIVGEATIKSVGMMKLDEIYSKYGERVFITKEEARSYSRPLKDRRGGGPYRDVTFLVLELEDIKKYDRVVKPRRFITVGGKYLTKQEYEDMRSH</sequence>
<dbReference type="InParanoid" id="B1L4S6"/>
<dbReference type="eggNOG" id="arCOG04492">
    <property type="taxonomic scope" value="Archaea"/>
</dbReference>
<proteinExistence type="predicted"/>
<dbReference type="AlphaFoldDB" id="B1L4S6"/>
<dbReference type="KEGG" id="kcr:Kcr_0704"/>
<dbReference type="PhylomeDB" id="B1L4S6"/>
<protein>
    <recommendedName>
        <fullName evidence="3">DUF365 domain-containing protein</fullName>
    </recommendedName>
</protein>
<keyword evidence="2" id="KW-1185">Reference proteome</keyword>
<evidence type="ECO:0000313" key="1">
    <source>
        <dbReference type="EMBL" id="ACB07455.1"/>
    </source>
</evidence>
<accession>B1L4S6</accession>
<reference evidence="1 2" key="1">
    <citation type="journal article" date="2008" name="Proc. Natl. Acad. Sci. U.S.A.">
        <title>A korarchaeal genome reveals new insights into the evolution of the Archaea.</title>
        <authorList>
            <person name="Elkins J.G."/>
            <person name="Podar M."/>
            <person name="Graham D.E."/>
            <person name="Makarova K.S."/>
            <person name="Wolf Y."/>
            <person name="Randau L."/>
            <person name="Hedlund B.P."/>
            <person name="Brochier-Armanet C."/>
            <person name="Kunin V."/>
            <person name="Anderson I."/>
            <person name="Lapidus A."/>
            <person name="Goltsman E."/>
            <person name="Barry K."/>
            <person name="Koonin E.V."/>
            <person name="Hugenholtz P."/>
            <person name="Kyrpides N."/>
            <person name="Wanner G."/>
            <person name="Richardson P."/>
            <person name="Keller M."/>
            <person name="Stetter K.O."/>
        </authorList>
    </citation>
    <scope>NUCLEOTIDE SEQUENCE [LARGE SCALE GENOMIC DNA]</scope>
    <source>
        <strain evidence="2">OPF8</strain>
    </source>
</reference>